<name>A0A255HDX2_9ACTN</name>
<keyword evidence="4" id="KW-1185">Reference proteome</keyword>
<dbReference type="InterPro" id="IPR002035">
    <property type="entry name" value="VWF_A"/>
</dbReference>
<reference evidence="3 4" key="1">
    <citation type="submission" date="2017-07" db="EMBL/GenBank/DDBJ databases">
        <title>Draft whole genome sequences of clinical Proprionibacteriaceae strains.</title>
        <authorList>
            <person name="Bernier A.-M."/>
            <person name="Bernard K."/>
            <person name="Domingo M.-C."/>
        </authorList>
    </citation>
    <scope>NUCLEOTIDE SEQUENCE [LARGE SCALE GENOMIC DNA]</scope>
    <source>
        <strain evidence="3 4">NML 130396</strain>
    </source>
</reference>
<feature type="transmembrane region" description="Helical" evidence="1">
    <location>
        <begin position="295"/>
        <end position="315"/>
    </location>
</feature>
<dbReference type="RefSeq" id="WP_094362482.1">
    <property type="nucleotide sequence ID" value="NZ_NMVQ01000001.1"/>
</dbReference>
<evidence type="ECO:0000313" key="4">
    <source>
        <dbReference type="Proteomes" id="UP000216311"/>
    </source>
</evidence>
<protein>
    <recommendedName>
        <fullName evidence="2">VWFA domain-containing protein</fullName>
    </recommendedName>
</protein>
<dbReference type="AlphaFoldDB" id="A0A255HDX2"/>
<accession>A0A255HDX2</accession>
<keyword evidence="1" id="KW-0812">Transmembrane</keyword>
<dbReference type="EMBL" id="NMVQ01000001">
    <property type="protein sequence ID" value="OYO25273.1"/>
    <property type="molecule type" value="Genomic_DNA"/>
</dbReference>
<dbReference type="Gene3D" id="3.40.50.410">
    <property type="entry name" value="von Willebrand factor, type A domain"/>
    <property type="match status" value="1"/>
</dbReference>
<keyword evidence="1" id="KW-0472">Membrane</keyword>
<feature type="domain" description="VWFA" evidence="2">
    <location>
        <begin position="96"/>
        <end position="276"/>
    </location>
</feature>
<gene>
    <name evidence="3" type="ORF">CGZ93_02180</name>
</gene>
<organism evidence="3 4">
    <name type="scientific">Enemella dayhoffiae</name>
    <dbReference type="NCBI Taxonomy" id="2016507"/>
    <lineage>
        <taxon>Bacteria</taxon>
        <taxon>Bacillati</taxon>
        <taxon>Actinomycetota</taxon>
        <taxon>Actinomycetes</taxon>
        <taxon>Propionibacteriales</taxon>
        <taxon>Propionibacteriaceae</taxon>
        <taxon>Enemella</taxon>
    </lineage>
</organism>
<comment type="caution">
    <text evidence="3">The sequence shown here is derived from an EMBL/GenBank/DDBJ whole genome shotgun (WGS) entry which is preliminary data.</text>
</comment>
<evidence type="ECO:0000256" key="1">
    <source>
        <dbReference type="SAM" id="Phobius"/>
    </source>
</evidence>
<feature type="transmembrane region" description="Helical" evidence="1">
    <location>
        <begin position="61"/>
        <end position="84"/>
    </location>
</feature>
<dbReference type="SUPFAM" id="SSF53300">
    <property type="entry name" value="vWA-like"/>
    <property type="match status" value="1"/>
</dbReference>
<evidence type="ECO:0000313" key="3">
    <source>
        <dbReference type="EMBL" id="OYO25273.1"/>
    </source>
</evidence>
<sequence length="327" mass="35219">MSLTHGWIPVLVLALLGAGWLCWRRRRAATPTRQGIAAANLDRVRSTRRFRELARAARRRALVLLIAAALLVAGGTLAASRLAAASSTDDPQHRRDIMLCLDVSGSMHDVDAAMLRSYADLVRRLRGERIGLTIFDSTAVSVFPLTDDYEFIERQLRRAAERIDASDQDFLTGTREGKGSSLIGDGVMSCLDRFDRGDQSRSRTMILATDNDLSGTPLFPLSQAFDRAVERGVVVHGIADADSPDVAALRVQSQRTGGQIFLLGDEPGSAAVVDAINSGDASRTDGLPRARVADLPLPGGILLALGLTGLLVATAERRSLGKRKGER</sequence>
<feature type="transmembrane region" description="Helical" evidence="1">
    <location>
        <begin position="6"/>
        <end position="23"/>
    </location>
</feature>
<dbReference type="OrthoDB" id="4623238at2"/>
<proteinExistence type="predicted"/>
<dbReference type="Pfam" id="PF13519">
    <property type="entry name" value="VWA_2"/>
    <property type="match status" value="1"/>
</dbReference>
<keyword evidence="1" id="KW-1133">Transmembrane helix</keyword>
<dbReference type="Proteomes" id="UP000216311">
    <property type="component" value="Unassembled WGS sequence"/>
</dbReference>
<evidence type="ECO:0000259" key="2">
    <source>
        <dbReference type="PROSITE" id="PS50234"/>
    </source>
</evidence>
<dbReference type="InterPro" id="IPR036465">
    <property type="entry name" value="vWFA_dom_sf"/>
</dbReference>
<dbReference type="PROSITE" id="PS50234">
    <property type="entry name" value="VWFA"/>
    <property type="match status" value="1"/>
</dbReference>